<name>W2GJK0_PHYNI</name>
<dbReference type="AlphaFoldDB" id="W2GJK0"/>
<dbReference type="PANTHER" id="PTHR31569:SF4">
    <property type="entry name" value="SWIM-TYPE DOMAIN-CONTAINING PROTEIN"/>
    <property type="match status" value="1"/>
</dbReference>
<dbReference type="EMBL" id="KI680441">
    <property type="protein sequence ID" value="ETL89834.1"/>
    <property type="molecule type" value="Genomic_DNA"/>
</dbReference>
<reference evidence="2" key="1">
    <citation type="submission" date="2013-11" db="EMBL/GenBank/DDBJ databases">
        <title>The Genome Sequence of Phytophthora parasitica CHvinca01.</title>
        <authorList>
            <consortium name="The Broad Institute Genomics Platform"/>
            <person name="Russ C."/>
            <person name="Tyler B."/>
            <person name="Panabieres F."/>
            <person name="Shan W."/>
            <person name="Tripathy S."/>
            <person name="Grunwald N."/>
            <person name="Machado M."/>
            <person name="Johnson C.S."/>
            <person name="Arredondo F."/>
            <person name="Hong C."/>
            <person name="Coffey M."/>
            <person name="Young S.K."/>
            <person name="Zeng Q."/>
            <person name="Gargeya S."/>
            <person name="Fitzgerald M."/>
            <person name="Abouelleil A."/>
            <person name="Alvarado L."/>
            <person name="Chapman S.B."/>
            <person name="Gainer-Dewar J."/>
            <person name="Goldberg J."/>
            <person name="Griggs A."/>
            <person name="Gujja S."/>
            <person name="Hansen M."/>
            <person name="Howarth C."/>
            <person name="Imamovic A."/>
            <person name="Ireland A."/>
            <person name="Larimer J."/>
            <person name="McCowan C."/>
            <person name="Murphy C."/>
            <person name="Pearson M."/>
            <person name="Poon T.W."/>
            <person name="Priest M."/>
            <person name="Roberts A."/>
            <person name="Saif S."/>
            <person name="Shea T."/>
            <person name="Sykes S."/>
            <person name="Wortman J."/>
            <person name="Nusbaum C."/>
            <person name="Birren B."/>
        </authorList>
    </citation>
    <scope>NUCLEOTIDE SEQUENCE [LARGE SCALE GENOMIC DNA]</scope>
    <source>
        <strain evidence="2">CHvinca01</strain>
    </source>
</reference>
<dbReference type="VEuPathDB" id="FungiDB:PPTG_12639"/>
<dbReference type="PANTHER" id="PTHR31569">
    <property type="entry name" value="SWIM-TYPE DOMAIN-CONTAINING PROTEIN"/>
    <property type="match status" value="1"/>
</dbReference>
<sequence length="186" mass="21347">MSKAMCVKALFAYDCCVENAYQYRLSRIERFMNTNYDDEMGMILQLTTHYVAQHIEQQYASGLAKASSYNYVNEPEGFGVVLVNGVFSEYKLNVDSWRCDCEFSMSMKLPFRHAIAYRKHTKVLVLAFSGGGIDERWTSTSQVLKKGQTVSYEKFSDAEQGSSIKKLRTHTERYREAVRATHLIAN</sequence>
<dbReference type="Proteomes" id="UP000053236">
    <property type="component" value="Unassembled WGS sequence"/>
</dbReference>
<dbReference type="OrthoDB" id="96470at2759"/>
<organism evidence="1">
    <name type="scientific">Phytophthora nicotianae</name>
    <name type="common">Potato buckeye rot agent</name>
    <name type="synonym">Phytophthora parasitica</name>
    <dbReference type="NCBI Taxonomy" id="4792"/>
    <lineage>
        <taxon>Eukaryota</taxon>
        <taxon>Sar</taxon>
        <taxon>Stramenopiles</taxon>
        <taxon>Oomycota</taxon>
        <taxon>Peronosporomycetes</taxon>
        <taxon>Peronosporales</taxon>
        <taxon>Peronosporaceae</taxon>
        <taxon>Phytophthora</taxon>
    </lineage>
</organism>
<proteinExistence type="predicted"/>
<dbReference type="EMBL" id="KI687046">
    <property type="protein sequence ID" value="ETK83228.1"/>
    <property type="molecule type" value="Genomic_DNA"/>
</dbReference>
<gene>
    <name evidence="1" type="ORF">L915_11525</name>
    <name evidence="2" type="ORF">L917_11309</name>
</gene>
<protein>
    <submittedName>
        <fullName evidence="1">Uncharacterized protein</fullName>
    </submittedName>
</protein>
<dbReference type="Proteomes" id="UP000054423">
    <property type="component" value="Unassembled WGS sequence"/>
</dbReference>
<evidence type="ECO:0000313" key="2">
    <source>
        <dbReference type="EMBL" id="ETL89834.1"/>
    </source>
</evidence>
<accession>W2GJK0</accession>
<reference evidence="1" key="2">
    <citation type="submission" date="2013-11" db="EMBL/GenBank/DDBJ databases">
        <title>The Genome Sequence of Phytophthora parasitica CJ02B3.</title>
        <authorList>
            <consortium name="The Broad Institute Genomics Platform"/>
            <person name="Russ C."/>
            <person name="Tyler B."/>
            <person name="Panabieres F."/>
            <person name="Shan W."/>
            <person name="Tripathy S."/>
            <person name="Grunwald N."/>
            <person name="Machado M."/>
            <person name="Johnson C.S."/>
            <person name="Arredondo F."/>
            <person name="Hong C."/>
            <person name="Coffey M."/>
            <person name="Young S.K."/>
            <person name="Zeng Q."/>
            <person name="Gargeya S."/>
            <person name="Fitzgerald M."/>
            <person name="Abouelleil A."/>
            <person name="Alvarado L."/>
            <person name="Chapman S.B."/>
            <person name="Gainer-Dewar J."/>
            <person name="Goldberg J."/>
            <person name="Griggs A."/>
            <person name="Gujja S."/>
            <person name="Hansen M."/>
            <person name="Howarth C."/>
            <person name="Imamovic A."/>
            <person name="Ireland A."/>
            <person name="Larimer J."/>
            <person name="McCowan C."/>
            <person name="Murphy C."/>
            <person name="Pearson M."/>
            <person name="Poon T.W."/>
            <person name="Priest M."/>
            <person name="Roberts A."/>
            <person name="Saif S."/>
            <person name="Shea T."/>
            <person name="Sykes S."/>
            <person name="Wortman J."/>
            <person name="Nusbaum C."/>
            <person name="Birren B."/>
        </authorList>
    </citation>
    <scope>NUCLEOTIDE SEQUENCE [LARGE SCALE GENOMIC DNA]</scope>
    <source>
        <strain evidence="1">CJ02B3</strain>
    </source>
</reference>
<dbReference type="InterPro" id="IPR052579">
    <property type="entry name" value="Zinc_finger_SWIM"/>
</dbReference>
<evidence type="ECO:0000313" key="1">
    <source>
        <dbReference type="EMBL" id="ETK83228.1"/>
    </source>
</evidence>